<dbReference type="GO" id="GO:0005912">
    <property type="term" value="C:adherens junction"/>
    <property type="evidence" value="ECO:0007669"/>
    <property type="project" value="UniProtKB-SubCell"/>
</dbReference>
<feature type="region of interest" description="Disordered" evidence="6">
    <location>
        <begin position="514"/>
        <end position="540"/>
    </location>
</feature>
<proteinExistence type="inferred from homology"/>
<keyword evidence="4 5" id="KW-0175">Coiled coil</keyword>
<keyword evidence="9" id="KW-1185">Reference proteome</keyword>
<keyword evidence="7" id="KW-0812">Transmembrane</keyword>
<dbReference type="EMBL" id="LIAE01010413">
    <property type="protein sequence ID" value="PAV61440.1"/>
    <property type="molecule type" value="Genomic_DNA"/>
</dbReference>
<sequence>MSSMSNSPCHYAQPEFHTPSGRNSANTSRISISSQERSIKARPIVFPSVNVSVQHEKISSISPNTSPVPYAVPITRSPNNHYSSIHLLQFDHMRNRCRLLDEENQKLMRTQAHIVQDANRRVGMHLNEIRMLKEENKRLTNENKELKDMCCYFDSERQKTRRLAKEWQKFARYTSTLMKEEMQRQQKKRDQIEEQLYEREKEIEELKHLCLYLDEQRQNVLGTRKDDEESDDLGCGSSERSACSEDRDIFNQQKENALRMITEEMTSLQSSTHERRDKEVQKQEDILIYIHTLEERIKQLEDTQSEPIWRDASHETESEEKTIVERWEEEKKAKSDNQLIMGASTASTMTSSGTTYGSSEVDGDSTVYVMGDEMTESTSCLEVRPLSRIDEEDKSLTDIVAESSHLPPPVPPLSSTSSLFCQLSKSQSPLLSTDASFISNSAATTASSIKTIRAPYPFWVFLCIEFGYLLIYLVFVGIIYKLHLFKTDDDYVTVHHINNLNYIREQEKRFIEHQKQMEDSGLRRSNQLNSGDRKQEDTQG</sequence>
<comment type="subcellular location">
    <subcellularLocation>
        <location evidence="1">Cell junction</location>
        <location evidence="1">Adherens junction</location>
    </subcellularLocation>
</comment>
<evidence type="ECO:0000313" key="9">
    <source>
        <dbReference type="Proteomes" id="UP000218231"/>
    </source>
</evidence>
<comment type="similarity">
    <text evidence="2">Belongs to the CCDC85 family.</text>
</comment>
<organism evidence="8 9">
    <name type="scientific">Diploscapter pachys</name>
    <dbReference type="NCBI Taxonomy" id="2018661"/>
    <lineage>
        <taxon>Eukaryota</taxon>
        <taxon>Metazoa</taxon>
        <taxon>Ecdysozoa</taxon>
        <taxon>Nematoda</taxon>
        <taxon>Chromadorea</taxon>
        <taxon>Rhabditida</taxon>
        <taxon>Rhabditina</taxon>
        <taxon>Rhabditomorpha</taxon>
        <taxon>Rhabditoidea</taxon>
        <taxon>Rhabditidae</taxon>
        <taxon>Diploscapter</taxon>
    </lineage>
</organism>
<evidence type="ECO:0000256" key="5">
    <source>
        <dbReference type="SAM" id="Coils"/>
    </source>
</evidence>
<dbReference type="InterPro" id="IPR019359">
    <property type="entry name" value="CCDC85"/>
</dbReference>
<dbReference type="OrthoDB" id="10056395at2759"/>
<dbReference type="Proteomes" id="UP000218231">
    <property type="component" value="Unassembled WGS sequence"/>
</dbReference>
<dbReference type="PANTHER" id="PTHR13546:SF15">
    <property type="entry name" value="CCDC85"/>
    <property type="match status" value="1"/>
</dbReference>
<accession>A0A2A2JIC3</accession>
<dbReference type="PANTHER" id="PTHR13546">
    <property type="entry name" value="RE60986P"/>
    <property type="match status" value="1"/>
</dbReference>
<feature type="region of interest" description="Disordered" evidence="6">
    <location>
        <begin position="1"/>
        <end position="36"/>
    </location>
</feature>
<feature type="coiled-coil region" evidence="5">
    <location>
        <begin position="115"/>
        <end position="149"/>
    </location>
</feature>
<evidence type="ECO:0000313" key="8">
    <source>
        <dbReference type="EMBL" id="PAV61440.1"/>
    </source>
</evidence>
<reference evidence="8 9" key="1">
    <citation type="journal article" date="2017" name="Curr. Biol.">
        <title>Genome architecture and evolution of a unichromosomal asexual nematode.</title>
        <authorList>
            <person name="Fradin H."/>
            <person name="Zegar C."/>
            <person name="Gutwein M."/>
            <person name="Lucas J."/>
            <person name="Kovtun M."/>
            <person name="Corcoran D."/>
            <person name="Baugh L.R."/>
            <person name="Kiontke K."/>
            <person name="Gunsalus K."/>
            <person name="Fitch D.H."/>
            <person name="Piano F."/>
        </authorList>
    </citation>
    <scope>NUCLEOTIDE SEQUENCE [LARGE SCALE GENOMIC DNA]</scope>
    <source>
        <strain evidence="8">PF1309</strain>
    </source>
</reference>
<feature type="compositionally biased region" description="Basic and acidic residues" evidence="6">
    <location>
        <begin position="531"/>
        <end position="540"/>
    </location>
</feature>
<feature type="coiled-coil region" evidence="5">
    <location>
        <begin position="175"/>
        <end position="209"/>
    </location>
</feature>
<evidence type="ECO:0000256" key="2">
    <source>
        <dbReference type="ARBA" id="ARBA00009052"/>
    </source>
</evidence>
<evidence type="ECO:0000256" key="1">
    <source>
        <dbReference type="ARBA" id="ARBA00004536"/>
    </source>
</evidence>
<evidence type="ECO:0000256" key="7">
    <source>
        <dbReference type="SAM" id="Phobius"/>
    </source>
</evidence>
<gene>
    <name evidence="8" type="ORF">WR25_01777</name>
</gene>
<evidence type="ECO:0000256" key="4">
    <source>
        <dbReference type="ARBA" id="ARBA00023054"/>
    </source>
</evidence>
<dbReference type="Pfam" id="PF10226">
    <property type="entry name" value="CCDC85"/>
    <property type="match status" value="1"/>
</dbReference>
<keyword evidence="7" id="KW-1133">Transmembrane helix</keyword>
<keyword evidence="3" id="KW-0965">Cell junction</keyword>
<evidence type="ECO:0000256" key="6">
    <source>
        <dbReference type="SAM" id="MobiDB-lite"/>
    </source>
</evidence>
<dbReference type="STRING" id="2018661.A0A2A2JIC3"/>
<name>A0A2A2JIC3_9BILA</name>
<evidence type="ECO:0000256" key="3">
    <source>
        <dbReference type="ARBA" id="ARBA00022949"/>
    </source>
</evidence>
<comment type="caution">
    <text evidence="8">The sequence shown here is derived from an EMBL/GenBank/DDBJ whole genome shotgun (WGS) entry which is preliminary data.</text>
</comment>
<feature type="transmembrane region" description="Helical" evidence="7">
    <location>
        <begin position="456"/>
        <end position="480"/>
    </location>
</feature>
<keyword evidence="7" id="KW-0472">Membrane</keyword>
<protein>
    <submittedName>
        <fullName evidence="8">Uncharacterized protein</fullName>
    </submittedName>
</protein>
<dbReference type="AlphaFoldDB" id="A0A2A2JIC3"/>